<keyword evidence="1" id="KW-0732">Signal</keyword>
<keyword evidence="3" id="KW-1185">Reference proteome</keyword>
<dbReference type="RefSeq" id="WP_238711998.1">
    <property type="nucleotide sequence ID" value="NZ_JAEPBH010000002.1"/>
</dbReference>
<reference evidence="2" key="1">
    <citation type="submission" date="2021-01" db="EMBL/GenBank/DDBJ databases">
        <title>Intestinitalea alba gen. nov., sp. nov., a novel genus of the family Enterobacteriaceae, isolated from the gut of the plastic-eating mealworm Tenebrio molitor L.</title>
        <authorList>
            <person name="Yang Y."/>
        </authorList>
    </citation>
    <scope>NUCLEOTIDE SEQUENCE</scope>
    <source>
        <strain evidence="2">BIT-L3</strain>
    </source>
</reference>
<dbReference type="Pfam" id="PF11745">
    <property type="entry name" value="DUF3304"/>
    <property type="match status" value="1"/>
</dbReference>
<feature type="chain" id="PRO_5035452717" evidence="1">
    <location>
        <begin position="24"/>
        <end position="180"/>
    </location>
</feature>
<dbReference type="PROSITE" id="PS51257">
    <property type="entry name" value="PROKAR_LIPOPROTEIN"/>
    <property type="match status" value="1"/>
</dbReference>
<comment type="caution">
    <text evidence="2">The sequence shown here is derived from an EMBL/GenBank/DDBJ whole genome shotgun (WGS) entry which is preliminary data.</text>
</comment>
<evidence type="ECO:0000313" key="3">
    <source>
        <dbReference type="Proteomes" id="UP000659047"/>
    </source>
</evidence>
<feature type="signal peptide" evidence="1">
    <location>
        <begin position="1"/>
        <end position="23"/>
    </location>
</feature>
<evidence type="ECO:0000256" key="1">
    <source>
        <dbReference type="SAM" id="SignalP"/>
    </source>
</evidence>
<dbReference type="InterPro" id="IPR021733">
    <property type="entry name" value="DUF3304"/>
</dbReference>
<gene>
    <name evidence="2" type="ORF">JJB97_01315</name>
</gene>
<name>A0A8K0V2L0_9ENTR</name>
<dbReference type="Proteomes" id="UP000659047">
    <property type="component" value="Unassembled WGS sequence"/>
</dbReference>
<dbReference type="EMBL" id="JAEPBH010000002">
    <property type="protein sequence ID" value="MBK4713990.1"/>
    <property type="molecule type" value="Genomic_DNA"/>
</dbReference>
<proteinExistence type="predicted"/>
<accession>A0A8K0V2L0</accession>
<dbReference type="AlphaFoldDB" id="A0A8K0V2L0"/>
<organism evidence="2 3">
    <name type="scientific">Tenebrionibacter intestinalis</name>
    <dbReference type="NCBI Taxonomy" id="2799638"/>
    <lineage>
        <taxon>Bacteria</taxon>
        <taxon>Pseudomonadati</taxon>
        <taxon>Pseudomonadota</taxon>
        <taxon>Gammaproteobacteria</taxon>
        <taxon>Enterobacterales</taxon>
        <taxon>Enterobacteriaceae</taxon>
        <taxon>Tenebrionibacter/Tenebrionicola group</taxon>
        <taxon>Tenebrionibacter</taxon>
    </lineage>
</organism>
<evidence type="ECO:0000313" key="2">
    <source>
        <dbReference type="EMBL" id="MBK4713990.1"/>
    </source>
</evidence>
<protein>
    <submittedName>
        <fullName evidence="2">DUF3304 domain-containing protein</fullName>
    </submittedName>
</protein>
<sequence>MQGRWKTILLLAFLLSGCGPVEITDKPGGEPVSYVAANLLGYNPMAGTNINWFSVNGYRGRTGGFTCCVSLPEKWQPHMKVAVEWEVNPNPFPKDIPRYSDPKYDAYMKKYKANFRQYKAVATIPEYKESCGLQVHFLPCRQVKVTATCHGVEHPDHPIKEPFDLPEPARCLTENPLKTT</sequence>